<dbReference type="PANTHER" id="PTHR42713:SF3">
    <property type="entry name" value="TRANSCRIPTIONAL REGULATORY PROTEIN HPTR"/>
    <property type="match status" value="1"/>
</dbReference>
<keyword evidence="5" id="KW-0805">Transcription regulation</keyword>
<evidence type="ECO:0000256" key="5">
    <source>
        <dbReference type="ARBA" id="ARBA00023015"/>
    </source>
</evidence>
<dbReference type="InterPro" id="IPR011006">
    <property type="entry name" value="CheY-like_superfamily"/>
</dbReference>
<dbReference type="SUPFAM" id="SSF52172">
    <property type="entry name" value="CheY-like"/>
    <property type="match status" value="1"/>
</dbReference>
<feature type="domain" description="HTH araC/xylS-type" evidence="9">
    <location>
        <begin position="444"/>
        <end position="543"/>
    </location>
</feature>
<keyword evidence="4" id="KW-0902">Two-component regulatory system</keyword>
<feature type="domain" description="Response regulatory" evidence="10">
    <location>
        <begin position="3"/>
        <end position="120"/>
    </location>
</feature>
<protein>
    <submittedName>
        <fullName evidence="11">Response regulator</fullName>
    </submittedName>
</protein>
<name>A0A841SX27_9BACL</name>
<evidence type="ECO:0000313" key="11">
    <source>
        <dbReference type="EMBL" id="MBB6636803.1"/>
    </source>
</evidence>
<organism evidence="11 12">
    <name type="scientific">Cohnella thailandensis</name>
    <dbReference type="NCBI Taxonomy" id="557557"/>
    <lineage>
        <taxon>Bacteria</taxon>
        <taxon>Bacillati</taxon>
        <taxon>Bacillota</taxon>
        <taxon>Bacilli</taxon>
        <taxon>Bacillales</taxon>
        <taxon>Paenibacillaceae</taxon>
        <taxon>Cohnella</taxon>
    </lineage>
</organism>
<dbReference type="Pfam" id="PF17853">
    <property type="entry name" value="GGDEF_2"/>
    <property type="match status" value="1"/>
</dbReference>
<evidence type="ECO:0000256" key="4">
    <source>
        <dbReference type="ARBA" id="ARBA00023012"/>
    </source>
</evidence>
<dbReference type="GO" id="GO:0043565">
    <property type="term" value="F:sequence-specific DNA binding"/>
    <property type="evidence" value="ECO:0007669"/>
    <property type="project" value="InterPro"/>
</dbReference>
<keyword evidence="12" id="KW-1185">Reference proteome</keyword>
<dbReference type="SMART" id="SM00448">
    <property type="entry name" value="REC"/>
    <property type="match status" value="1"/>
</dbReference>
<dbReference type="CDD" id="cd17536">
    <property type="entry name" value="REC_YesN-like"/>
    <property type="match status" value="1"/>
</dbReference>
<evidence type="ECO:0000256" key="2">
    <source>
        <dbReference type="ARBA" id="ARBA00022490"/>
    </source>
</evidence>
<dbReference type="Gene3D" id="1.10.10.60">
    <property type="entry name" value="Homeodomain-like"/>
    <property type="match status" value="2"/>
</dbReference>
<dbReference type="Gene3D" id="3.40.50.2300">
    <property type="match status" value="1"/>
</dbReference>
<dbReference type="Pfam" id="PF00072">
    <property type="entry name" value="Response_reg"/>
    <property type="match status" value="1"/>
</dbReference>
<dbReference type="Pfam" id="PF12833">
    <property type="entry name" value="HTH_18"/>
    <property type="match status" value="1"/>
</dbReference>
<evidence type="ECO:0000259" key="9">
    <source>
        <dbReference type="PROSITE" id="PS01124"/>
    </source>
</evidence>
<dbReference type="GO" id="GO:0005737">
    <property type="term" value="C:cytoplasm"/>
    <property type="evidence" value="ECO:0007669"/>
    <property type="project" value="UniProtKB-SubCell"/>
</dbReference>
<keyword evidence="7" id="KW-0804">Transcription</keyword>
<dbReference type="Proteomes" id="UP000535838">
    <property type="component" value="Unassembled WGS sequence"/>
</dbReference>
<dbReference type="InterPro" id="IPR009057">
    <property type="entry name" value="Homeodomain-like_sf"/>
</dbReference>
<evidence type="ECO:0000256" key="3">
    <source>
        <dbReference type="ARBA" id="ARBA00022553"/>
    </source>
</evidence>
<accession>A0A841SX27</accession>
<evidence type="ECO:0000259" key="10">
    <source>
        <dbReference type="PROSITE" id="PS50110"/>
    </source>
</evidence>
<dbReference type="RefSeq" id="WP_185122006.1">
    <property type="nucleotide sequence ID" value="NZ_JACJVQ010000019.1"/>
</dbReference>
<dbReference type="SMART" id="SM00342">
    <property type="entry name" value="HTH_ARAC"/>
    <property type="match status" value="1"/>
</dbReference>
<dbReference type="PROSITE" id="PS01124">
    <property type="entry name" value="HTH_ARAC_FAMILY_2"/>
    <property type="match status" value="1"/>
</dbReference>
<dbReference type="InterPro" id="IPR041522">
    <property type="entry name" value="CdaR_GGDEF"/>
</dbReference>
<dbReference type="PANTHER" id="PTHR42713">
    <property type="entry name" value="HISTIDINE KINASE-RELATED"/>
    <property type="match status" value="1"/>
</dbReference>
<comment type="caution">
    <text evidence="11">The sequence shown here is derived from an EMBL/GenBank/DDBJ whole genome shotgun (WGS) entry which is preliminary data.</text>
</comment>
<dbReference type="SUPFAM" id="SSF46689">
    <property type="entry name" value="Homeodomain-like"/>
    <property type="match status" value="2"/>
</dbReference>
<dbReference type="InterPro" id="IPR051552">
    <property type="entry name" value="HptR"/>
</dbReference>
<dbReference type="GO" id="GO:0003700">
    <property type="term" value="F:DNA-binding transcription factor activity"/>
    <property type="evidence" value="ECO:0007669"/>
    <property type="project" value="InterPro"/>
</dbReference>
<gene>
    <name evidence="11" type="ORF">H7B67_21970</name>
</gene>
<dbReference type="PROSITE" id="PS50110">
    <property type="entry name" value="RESPONSE_REGULATORY"/>
    <property type="match status" value="1"/>
</dbReference>
<keyword evidence="3 8" id="KW-0597">Phosphoprotein</keyword>
<comment type="subcellular location">
    <subcellularLocation>
        <location evidence="1">Cytoplasm</location>
    </subcellularLocation>
</comment>
<dbReference type="EMBL" id="JACJVQ010000019">
    <property type="protein sequence ID" value="MBB6636803.1"/>
    <property type="molecule type" value="Genomic_DNA"/>
</dbReference>
<evidence type="ECO:0000256" key="1">
    <source>
        <dbReference type="ARBA" id="ARBA00004496"/>
    </source>
</evidence>
<keyword evidence="2" id="KW-0963">Cytoplasm</keyword>
<feature type="modified residue" description="4-aspartylphosphate" evidence="8">
    <location>
        <position position="55"/>
    </location>
</feature>
<dbReference type="GO" id="GO:0000160">
    <property type="term" value="P:phosphorelay signal transduction system"/>
    <property type="evidence" value="ECO:0007669"/>
    <property type="project" value="UniProtKB-KW"/>
</dbReference>
<dbReference type="InterPro" id="IPR001789">
    <property type="entry name" value="Sig_transdc_resp-reg_receiver"/>
</dbReference>
<sequence length="549" mass="62176">MYKLLIVDDEPEVTEGLLEEIDWTVCGFSGVWSAGNGREAMEMFEKTEPDVLVTDINMPYMNGLELAEWAKKTYPLTRIVILSGHDEFEYAKQAIQLQADDYLLKPFSDDQLIAAIRETVRRMDEERERRSNVELLQEHYRISLPILREKFLSSLVTRRQSRLAIRDKAEKYGVNLDGRSFIASVIGVQARENDDGENGENRARRPKLADDLDLMLFSVSNVAEEIWFKRGLGRAFIHQDQVVLLTVSPHSEASRAMEETQDGLKEILQSIEKFLALPIAIGVGTLIRDIGSLKSSYQAALDALDYRRIVGAGRIIYIGDMESIEEKLTFDEAKERSLTRAVKVGSEEELRETIDALFGELARIQASVQVYEVYMLEMVTAILKLTKDIQGGSDELFGGGVSLLNQYRKLNSVEETKAWFVDLCVKLRGRIASGRQRASKQIVEEAIAYARSNFQDSELSIAKVCEHLHISAGYFSGLFKKETQMTFGAYLLQLRMEKTMELLRTTNLKTFEIADRVGFSDPNYLGLCFKKYAGQTPKEYRAGLPETSG</sequence>
<dbReference type="AlphaFoldDB" id="A0A841SX27"/>
<reference evidence="11 12" key="1">
    <citation type="submission" date="2020-08" db="EMBL/GenBank/DDBJ databases">
        <title>Cohnella phylogeny.</title>
        <authorList>
            <person name="Dunlap C."/>
        </authorList>
    </citation>
    <scope>NUCLEOTIDE SEQUENCE [LARGE SCALE GENOMIC DNA]</scope>
    <source>
        <strain evidence="11 12">DSM 25241</strain>
    </source>
</reference>
<dbReference type="InterPro" id="IPR018060">
    <property type="entry name" value="HTH_AraC"/>
</dbReference>
<proteinExistence type="predicted"/>
<evidence type="ECO:0000256" key="7">
    <source>
        <dbReference type="ARBA" id="ARBA00023163"/>
    </source>
</evidence>
<evidence type="ECO:0000256" key="8">
    <source>
        <dbReference type="PROSITE-ProRule" id="PRU00169"/>
    </source>
</evidence>
<evidence type="ECO:0000313" key="12">
    <source>
        <dbReference type="Proteomes" id="UP000535838"/>
    </source>
</evidence>
<evidence type="ECO:0000256" key="6">
    <source>
        <dbReference type="ARBA" id="ARBA00023125"/>
    </source>
</evidence>
<keyword evidence="6" id="KW-0238">DNA-binding</keyword>